<dbReference type="PROSITE" id="PS51257">
    <property type="entry name" value="PROKAR_LIPOPROTEIN"/>
    <property type="match status" value="1"/>
</dbReference>
<dbReference type="InterPro" id="IPR029039">
    <property type="entry name" value="Flavoprotein-like_sf"/>
</dbReference>
<evidence type="ECO:0000256" key="2">
    <source>
        <dbReference type="SAM" id="SignalP"/>
    </source>
</evidence>
<dbReference type="AlphaFoldDB" id="A0A415T4E5"/>
<dbReference type="SUPFAM" id="SSF52218">
    <property type="entry name" value="Flavoproteins"/>
    <property type="match status" value="1"/>
</dbReference>
<dbReference type="Pfam" id="PF18050">
    <property type="entry name" value="Cyclophil_like2"/>
    <property type="match status" value="1"/>
</dbReference>
<comment type="caution">
    <text evidence="4">The sequence shown here is derived from an EMBL/GenBank/DDBJ whole genome shotgun (WGS) entry which is preliminary data.</text>
</comment>
<feature type="signal peptide" evidence="2">
    <location>
        <begin position="1"/>
        <end position="18"/>
    </location>
</feature>
<feature type="region of interest" description="Disordered" evidence="1">
    <location>
        <begin position="23"/>
        <end position="53"/>
    </location>
</feature>
<dbReference type="InterPro" id="IPR008254">
    <property type="entry name" value="Flavodoxin/NO_synth"/>
</dbReference>
<feature type="domain" description="Flavodoxin-like" evidence="3">
    <location>
        <begin position="79"/>
        <end position="233"/>
    </location>
</feature>
<feature type="chain" id="PRO_5019400108" description="Flavodoxin-like domain-containing protein" evidence="2">
    <location>
        <begin position="19"/>
        <end position="363"/>
    </location>
</feature>
<dbReference type="PANTHER" id="PTHR39201">
    <property type="entry name" value="EXPORTED PROTEIN-RELATED"/>
    <property type="match status" value="1"/>
</dbReference>
<dbReference type="EMBL" id="QRQK01000016">
    <property type="protein sequence ID" value="RHM96336.1"/>
    <property type="molecule type" value="Genomic_DNA"/>
</dbReference>
<dbReference type="GO" id="GO:0010181">
    <property type="term" value="F:FMN binding"/>
    <property type="evidence" value="ECO:0007669"/>
    <property type="project" value="InterPro"/>
</dbReference>
<gene>
    <name evidence="4" type="ORF">DWZ34_09440</name>
</gene>
<dbReference type="PROSITE" id="PS50902">
    <property type="entry name" value="FLAVODOXIN_LIKE"/>
    <property type="match status" value="1"/>
</dbReference>
<reference evidence="4 5" key="1">
    <citation type="submission" date="2018-08" db="EMBL/GenBank/DDBJ databases">
        <title>A genome reference for cultivated species of the human gut microbiota.</title>
        <authorList>
            <person name="Zou Y."/>
            <person name="Xue W."/>
            <person name="Luo G."/>
        </authorList>
    </citation>
    <scope>NUCLEOTIDE SEQUENCE [LARGE SCALE GENOMIC DNA]</scope>
    <source>
        <strain evidence="4 5">AF31-28B-AC</strain>
    </source>
</reference>
<evidence type="ECO:0000259" key="3">
    <source>
        <dbReference type="PROSITE" id="PS50902"/>
    </source>
</evidence>
<proteinExistence type="predicted"/>
<evidence type="ECO:0000313" key="4">
    <source>
        <dbReference type="EMBL" id="RHM96336.1"/>
    </source>
</evidence>
<protein>
    <recommendedName>
        <fullName evidence="3">Flavodoxin-like domain-containing protein</fullName>
    </recommendedName>
</protein>
<keyword evidence="2" id="KW-0732">Signal</keyword>
<dbReference type="Proteomes" id="UP000285109">
    <property type="component" value="Unassembled WGS sequence"/>
</dbReference>
<name>A0A415T4E5_9BACT</name>
<dbReference type="PANTHER" id="PTHR39201:SF1">
    <property type="entry name" value="FLAVODOXIN-LIKE DOMAIN-CONTAINING PROTEIN"/>
    <property type="match status" value="1"/>
</dbReference>
<accession>A0A415T4E5</accession>
<sequence length="363" mass="40304">MKKLFILCMLLLPAFTFAGCSKDENEPQTENSNDSGSNEDNNNQEPETPGNGKTLIAYFSRWGNTNYPDNVDASTGASIIINNGERVGTTEQIARYIQSVTKGDIHLIRTSSVYPTDFNEVRDQNHREQSAGALPELADEIEDMEEQYDIIFIGYPNWAMDIPRPVASFLSDYNFEGKTVIPFCTHDGYGAAGTFRSVAEAAAGAKVLDGFAVEASDVPNAESKVQQWLTGLGIDWDMSVDGNVTVKAGDHLFSATWRNTPLAKEIRGMFPLEVTLGRYAQREFYGSMPLRPTNTEEGQLEFKNGDITYCPSNNTIAIFYGQAENPDMGQLTMRVIPIGQITSDLSVFNELDNRMNFIFENNQ</sequence>
<dbReference type="InterPro" id="IPR041183">
    <property type="entry name" value="Cyclophilin-like"/>
</dbReference>
<organism evidence="4 5">
    <name type="scientific">Phocaeicola plebeius</name>
    <dbReference type="NCBI Taxonomy" id="310297"/>
    <lineage>
        <taxon>Bacteria</taxon>
        <taxon>Pseudomonadati</taxon>
        <taxon>Bacteroidota</taxon>
        <taxon>Bacteroidia</taxon>
        <taxon>Bacteroidales</taxon>
        <taxon>Bacteroidaceae</taxon>
        <taxon>Phocaeicola</taxon>
    </lineage>
</organism>
<dbReference type="Gene3D" id="3.40.50.360">
    <property type="match status" value="1"/>
</dbReference>
<evidence type="ECO:0000256" key="1">
    <source>
        <dbReference type="SAM" id="MobiDB-lite"/>
    </source>
</evidence>
<dbReference type="Pfam" id="PF12682">
    <property type="entry name" value="Flavodoxin_4"/>
    <property type="match status" value="1"/>
</dbReference>
<dbReference type="RefSeq" id="WP_118026599.1">
    <property type="nucleotide sequence ID" value="NZ_DBFVTB010000071.1"/>
</dbReference>
<dbReference type="InterPro" id="IPR029000">
    <property type="entry name" value="Cyclophilin-like_dom_sf"/>
</dbReference>
<dbReference type="Gene3D" id="2.40.100.20">
    <property type="match status" value="1"/>
</dbReference>
<dbReference type="SUPFAM" id="SSF50891">
    <property type="entry name" value="Cyclophilin-like"/>
    <property type="match status" value="1"/>
</dbReference>
<evidence type="ECO:0000313" key="5">
    <source>
        <dbReference type="Proteomes" id="UP000285109"/>
    </source>
</evidence>
<feature type="compositionally biased region" description="Low complexity" evidence="1">
    <location>
        <begin position="30"/>
        <end position="43"/>
    </location>
</feature>